<evidence type="ECO:0000256" key="17">
    <source>
        <dbReference type="ARBA" id="ARBA00022989"/>
    </source>
</evidence>
<dbReference type="CDD" id="cd20510">
    <property type="entry name" value="CYCLIN_CCNB3_rpt2"/>
    <property type="match status" value="1"/>
</dbReference>
<dbReference type="InterPro" id="IPR048258">
    <property type="entry name" value="Cyclins_cyclin-box"/>
</dbReference>
<evidence type="ECO:0000256" key="4">
    <source>
        <dbReference type="ARBA" id="ARBA00006955"/>
    </source>
</evidence>
<evidence type="ECO:0000256" key="9">
    <source>
        <dbReference type="ARBA" id="ARBA00022475"/>
    </source>
</evidence>
<comment type="caution">
    <text evidence="29">Lacks conserved residue(s) required for the propagation of feature annotation.</text>
</comment>
<dbReference type="CDD" id="cd03684">
    <property type="entry name" value="ClC_3_like"/>
    <property type="match status" value="1"/>
</dbReference>
<dbReference type="GO" id="GO:0005247">
    <property type="term" value="F:voltage-gated chloride channel activity"/>
    <property type="evidence" value="ECO:0007669"/>
    <property type="project" value="InterPro"/>
</dbReference>
<keyword evidence="23 29" id="KW-0868">Chloride</keyword>
<keyword evidence="10" id="KW-0132">Cell division</keyword>
<dbReference type="GO" id="GO:0005769">
    <property type="term" value="C:early endosome"/>
    <property type="evidence" value="ECO:0007669"/>
    <property type="project" value="TreeGrafter"/>
</dbReference>
<keyword evidence="13" id="KW-0547">Nucleotide-binding</keyword>
<keyword evidence="19 29" id="KW-0406">Ion transport</keyword>
<evidence type="ECO:0000256" key="19">
    <source>
        <dbReference type="ARBA" id="ARBA00023065"/>
    </source>
</evidence>
<dbReference type="FunFam" id="3.10.580.20:FF:000001">
    <property type="entry name" value="Chloride channel protein"/>
    <property type="match status" value="1"/>
</dbReference>
<keyword evidence="11 29" id="KW-0812">Transmembrane</keyword>
<dbReference type="EMBL" id="JAATJV010434096">
    <property type="protein sequence ID" value="MBZ3889776.1"/>
    <property type="molecule type" value="Genomic_DNA"/>
</dbReference>
<evidence type="ECO:0000256" key="6">
    <source>
        <dbReference type="ARBA" id="ARBA00011608"/>
    </source>
</evidence>
<keyword evidence="20 27" id="KW-0129">CBS domain</keyword>
<keyword evidence="15" id="KW-0067">ATP-binding</keyword>
<evidence type="ECO:0000256" key="16">
    <source>
        <dbReference type="ARBA" id="ARBA00022843"/>
    </source>
</evidence>
<keyword evidence="21 28" id="KW-0195">Cyclin</keyword>
<dbReference type="Proteomes" id="UP001166674">
    <property type="component" value="Unassembled WGS sequence"/>
</dbReference>
<dbReference type="PROSITE" id="PS00292">
    <property type="entry name" value="CYCLINS"/>
    <property type="match status" value="1"/>
</dbReference>
<accession>A0AA41NG50</accession>
<evidence type="ECO:0000256" key="24">
    <source>
        <dbReference type="ARBA" id="ARBA00023306"/>
    </source>
</evidence>
<dbReference type="FunFam" id="3.90.1280.20:FF:000001">
    <property type="entry name" value="Chloride channel protein"/>
    <property type="match status" value="1"/>
</dbReference>
<keyword evidence="24" id="KW-0131">Cell cycle</keyword>
<dbReference type="SUPFAM" id="SSF81340">
    <property type="entry name" value="Clc chloride channel"/>
    <property type="match status" value="1"/>
</dbReference>
<evidence type="ECO:0000256" key="20">
    <source>
        <dbReference type="ARBA" id="ARBA00023122"/>
    </source>
</evidence>
<dbReference type="InterPro" id="IPR013763">
    <property type="entry name" value="Cyclin-like_dom"/>
</dbReference>
<dbReference type="InterPro" id="IPR002247">
    <property type="entry name" value="Cl_channel-5"/>
</dbReference>
<dbReference type="GO" id="GO:0005886">
    <property type="term" value="C:plasma membrane"/>
    <property type="evidence" value="ECO:0007669"/>
    <property type="project" value="UniProtKB-SubCell"/>
</dbReference>
<evidence type="ECO:0000256" key="18">
    <source>
        <dbReference type="ARBA" id="ARBA00023034"/>
    </source>
</evidence>
<keyword evidence="12" id="KW-0677">Repeat</keyword>
<keyword evidence="33" id="KW-1185">Reference proteome</keyword>
<feature type="domain" description="CBS" evidence="31">
    <location>
        <begin position="649"/>
        <end position="713"/>
    </location>
</feature>
<comment type="similarity">
    <text evidence="5">Belongs to the chloride channel (TC 2.A.49) family. ClC-5/CLCN5 subfamily.</text>
</comment>
<evidence type="ECO:0000256" key="8">
    <source>
        <dbReference type="ARBA" id="ARBA00022449"/>
    </source>
</evidence>
<evidence type="ECO:0000256" key="2">
    <source>
        <dbReference type="ARBA" id="ARBA00004651"/>
    </source>
</evidence>
<dbReference type="GO" id="GO:0000139">
    <property type="term" value="C:Golgi membrane"/>
    <property type="evidence" value="ECO:0007669"/>
    <property type="project" value="UniProtKB-SubCell"/>
</dbReference>
<feature type="region of interest" description="Disordered" evidence="30">
    <location>
        <begin position="926"/>
        <end position="956"/>
    </location>
</feature>
<evidence type="ECO:0000313" key="32">
    <source>
        <dbReference type="EMBL" id="MBZ3889776.1"/>
    </source>
</evidence>
<dbReference type="PRINTS" id="PR00762">
    <property type="entry name" value="CLCHANNEL"/>
</dbReference>
<feature type="transmembrane region" description="Helical" evidence="29">
    <location>
        <begin position="420"/>
        <end position="437"/>
    </location>
</feature>
<dbReference type="GO" id="GO:0016538">
    <property type="term" value="F:cyclin-dependent protein serine/threonine kinase regulator activity"/>
    <property type="evidence" value="ECO:0007669"/>
    <property type="project" value="UniProtKB-ARBA"/>
</dbReference>
<name>A0AA41NG50_SCICA</name>
<dbReference type="SMART" id="SM01332">
    <property type="entry name" value="Cyclin_C"/>
    <property type="match status" value="1"/>
</dbReference>
<dbReference type="SMART" id="SM00116">
    <property type="entry name" value="CBS"/>
    <property type="match status" value="2"/>
</dbReference>
<dbReference type="GO" id="GO:0008021">
    <property type="term" value="C:synaptic vesicle"/>
    <property type="evidence" value="ECO:0007669"/>
    <property type="project" value="TreeGrafter"/>
</dbReference>
<reference evidence="32" key="1">
    <citation type="submission" date="2020-03" db="EMBL/GenBank/DDBJ databases">
        <title>Studies in the Genomics of Life Span.</title>
        <authorList>
            <person name="Glass D."/>
        </authorList>
    </citation>
    <scope>NUCLEOTIDE SEQUENCE</scope>
    <source>
        <strain evidence="32">SUZIE</strain>
        <tissue evidence="32">Muscle</tissue>
    </source>
</reference>
<dbReference type="FunFam" id="1.10.472.10:FF:000001">
    <property type="entry name" value="G2/mitotic-specific cyclin"/>
    <property type="match status" value="1"/>
</dbReference>
<dbReference type="Gene3D" id="3.90.1280.20">
    <property type="match status" value="1"/>
</dbReference>
<dbReference type="InterPro" id="IPR004367">
    <property type="entry name" value="Cyclin_C-dom"/>
</dbReference>
<dbReference type="PANTHER" id="PTHR45711">
    <property type="entry name" value="CHLORIDE CHANNEL PROTEIN"/>
    <property type="match status" value="1"/>
</dbReference>
<evidence type="ECO:0000256" key="25">
    <source>
        <dbReference type="ARBA" id="ARBA00029360"/>
    </source>
</evidence>
<dbReference type="InterPro" id="IPR014743">
    <property type="entry name" value="Cl-channel_core"/>
</dbReference>
<evidence type="ECO:0000256" key="14">
    <source>
        <dbReference type="ARBA" id="ARBA00022753"/>
    </source>
</evidence>
<evidence type="ECO:0000313" key="33">
    <source>
        <dbReference type="Proteomes" id="UP001166674"/>
    </source>
</evidence>
<dbReference type="CDD" id="cd04591">
    <property type="entry name" value="CBS_pair_voltage-gated_CLC_euk_bac"/>
    <property type="match status" value="1"/>
</dbReference>
<evidence type="ECO:0000256" key="5">
    <source>
        <dbReference type="ARBA" id="ARBA00010639"/>
    </source>
</evidence>
<dbReference type="InterPro" id="IPR036915">
    <property type="entry name" value="Cyclin-like_sf"/>
</dbReference>
<keyword evidence="18" id="KW-0333">Golgi apparatus</keyword>
<dbReference type="GO" id="GO:0005524">
    <property type="term" value="F:ATP binding"/>
    <property type="evidence" value="ECO:0007669"/>
    <property type="project" value="UniProtKB-KW"/>
</dbReference>
<dbReference type="SUPFAM" id="SSF47954">
    <property type="entry name" value="Cyclin-like"/>
    <property type="match status" value="2"/>
</dbReference>
<evidence type="ECO:0000256" key="21">
    <source>
        <dbReference type="ARBA" id="ARBA00023127"/>
    </source>
</evidence>
<keyword evidence="9" id="KW-1003">Cell membrane</keyword>
<comment type="similarity">
    <text evidence="4">Belongs to the cyclin family. Cyclin AB subfamily.</text>
</comment>
<gene>
    <name evidence="32" type="ORF">SUZIE_204650</name>
</gene>
<evidence type="ECO:0000256" key="7">
    <source>
        <dbReference type="ARBA" id="ARBA00022448"/>
    </source>
</evidence>
<dbReference type="Pfam" id="PF00654">
    <property type="entry name" value="Voltage_CLC"/>
    <property type="match status" value="1"/>
</dbReference>
<dbReference type="InterPro" id="IPR046342">
    <property type="entry name" value="CBS_dom_sf"/>
</dbReference>
<dbReference type="PRINTS" id="PR01116">
    <property type="entry name" value="CLCHANNEL5"/>
</dbReference>
<keyword evidence="14" id="KW-0967">Endosome</keyword>
<evidence type="ECO:0000256" key="22">
    <source>
        <dbReference type="ARBA" id="ARBA00023136"/>
    </source>
</evidence>
<dbReference type="GO" id="GO:0015297">
    <property type="term" value="F:antiporter activity"/>
    <property type="evidence" value="ECO:0007669"/>
    <property type="project" value="UniProtKB-KW"/>
</dbReference>
<evidence type="ECO:0000256" key="27">
    <source>
        <dbReference type="PROSITE-ProRule" id="PRU00703"/>
    </source>
</evidence>
<dbReference type="CDD" id="cd20508">
    <property type="entry name" value="CYCLIN_CCNB3_rpt1"/>
    <property type="match status" value="1"/>
</dbReference>
<keyword evidence="17 29" id="KW-1133">Transmembrane helix</keyword>
<feature type="compositionally biased region" description="Low complexity" evidence="30">
    <location>
        <begin position="1"/>
        <end position="18"/>
    </location>
</feature>
<feature type="transmembrane region" description="Helical" evidence="29">
    <location>
        <begin position="305"/>
        <end position="329"/>
    </location>
</feature>
<comment type="function">
    <text evidence="26">Proton-coupled chloride transporter. Functions as antiport system and exchanges chloride ions against protons. Important for normal acidification of the endosome lumen. May play an important role in renal tubular function. The CLC channel family contains both chloride channels and proton-coupled anion transporters that exchange chloride or another anion for protons. The absence of conserved gating glutamate residues is typical for family members that function as channels.</text>
</comment>
<comment type="subcellular location">
    <subcellularLocation>
        <location evidence="2">Cell membrane</location>
        <topology evidence="2">Multi-pass membrane protein</topology>
    </subcellularLocation>
    <subcellularLocation>
        <location evidence="1">Endosome membrane</location>
        <topology evidence="1">Multi-pass membrane protein</topology>
    </subcellularLocation>
    <subcellularLocation>
        <location evidence="3">Golgi apparatus membrane</location>
        <topology evidence="3">Multi-pass membrane protein</topology>
    </subcellularLocation>
    <subcellularLocation>
        <location evidence="29">Membrane</location>
        <topology evidence="29">Multi-pass membrane protein</topology>
    </subcellularLocation>
</comment>
<dbReference type="Gene3D" id="1.10.3080.10">
    <property type="entry name" value="Clc chloride channel"/>
    <property type="match status" value="1"/>
</dbReference>
<feature type="transmembrane region" description="Helical" evidence="29">
    <location>
        <begin position="490"/>
        <end position="510"/>
    </location>
</feature>
<evidence type="ECO:0000256" key="23">
    <source>
        <dbReference type="ARBA" id="ARBA00023214"/>
    </source>
</evidence>
<dbReference type="FunFam" id="1.10.472.10:FF:000005">
    <property type="entry name" value="G2/mitotic-specific cyclin B"/>
    <property type="match status" value="1"/>
</dbReference>
<evidence type="ECO:0000256" key="30">
    <source>
        <dbReference type="SAM" id="MobiDB-lite"/>
    </source>
</evidence>
<sequence>MDNRGFQQGSFSSFQSSSSDEDLMDIPGTAMDFSLRDDVPPLDREIEGNKSYNGGGIGSSNRIMDFLEEPIPGVGTYDDFNTIDWVREKSRDRDRHREITNKSKESTWALIHSVSDAFSGWLLMLLIGLLSGSLAGLIDISAHWMTDLKEGICTGGFWFNHEHCCWNSEHVTFEDRDKCPEWNSWSQLIISTDEGAFAYIVNYFMYVLWALLFAFLAVSLVKVFAPYACGSGIPEIKTILSGFIIRGYLGKWTLVIKTITLVLAVSSGLSLGKEGPLVHVACCCGNILCHCFNKYRKNEAKRREVLSAAAAAGVSVAFGAPIGGVLFSLEEVSYYFPLKTLWRSFFAALVAAFTLRSINPFGNSRLVLFYVEFHTPWHLFELVPFILLGIFGGLWGALFIRTNIAWCRKRKTTQLGKYPVIEVLIVTAITAILAFPNEYTRMSTSELISELFNDCGLLDSSKLCDYENRFNTSKGGELPDRPAGVGVYSAMWQLALTLILKIVITIFTFGMKIPSGLFIPSMAVGAIAGRLLGVGMEQLAYYHHDWTIFNSWCSQGADCITPGLYAMVGAAACLGGVTRMTVSLVVIMFELTGGLEYIVPLMAAAMTSKWVADALGREGIYDAHIRLNGYPFLEAKEEFAHKTLAMDVMKPRRNDPLLTVLTQDSMTVEDVETIISETTYSGFPVVVSRESQRLVGFVLRRDLIISIENARKKQDGVVSTSIIYFTEHSPPMPPYTPPTLKLRNILDLSPFTVTDLTPMEIVVDIFRKLGLRQCLVTHNGSKLEISPVTASANVVPNIMEKPLIMDISTNFKTPTTKEASLFNKSLVLEEETATEEITINKPSLKKCTNHGDMSLSKKSLSLLEQNDNNDEFVIETVALGKTHKLEEAAISEKILSLKKKKCTYQRKKSCWEELWTSQDSDNEEDSFLMEPVSFRKKPKTEESSPNKKQLPLKEQQHDTTGMISHVMKPLVLQVTTEEKSLTKEPLTFKRKPTSEKVSLFWKPSALQEKHASEPEVSISKTSLTLWEKIDLEEDSLFKESSAFQEKLTTEETVITKRPFLKRKCITQGKLSYVKKPVVLQKVTSGEKSLIIKPSSFIKMSTTEQESLSQEPSMLQEKHTTQEAVGLLKTPWALQENMNNEDNSSMELVSYINKKHTIGETTYTKKPSPLNKKFNTPEMISCLKPQMVTLGKKKSLTKEPLIPQKAPTEEESLLEEAVSFPKQHAIEEATPAKKTLPLKKQPPITQGTVSHLKKPLVLKTVTSEEKSLVKQPLSFKEENVLVGNKKCTTYSVSLRKERSDGQDMIDKENNSIVLKPVSSSKKVTTNETVLSKIPLSLKKKQTPQGKVFLVKTPLVLQKTTSEVPSLCRKLLPFKKKPTTEEKFSKEPFALKEKHTTQQEGCLSEQPLSFQEKITTEEESYSKDPIILSEKPITEPLSLHVKPTSEDDSRLQKALVLQEKTNTKEDSPANLLALQEKNITEEKSLFDKLFDLEKEPSTETAPSIEGQLSLMKPDAQGQLALHENITSDEKFLIKQPLVLQEFLNIEKEAFLEEPLIVQEKPSVEKETVLKKPLILQRNYTTKKQAVLKEHTTNTGAHFKESLVLQEKPSIEKDAILKGPMTLQQKPTVGGGGLFMEPLASQENPSPEMEATLKELWALQEKLNIQKVAIPKEPLAIQEKAKEEKEDLLKEPLALQEKTTTNEIFLFKEILDLDEKPTTGKELSFKDPLALEENSTHKEDTFSKTFLTFEVKNNPHVSSTALESRTDKSSSANTCNAGSSTTSQSSACEPDSKRTFSSQSGNTYKEMTIPEDVDKDLSDPSFNSIYVKDIFNYMKKREEKFILIKYMDRQTDINSDMRAILIDWLVEVQMTFEMCHETLYLAVKLVDHYLMKEACKKDKLQLLGSTAFLIAAKFEEPNPPCVDDFLYICDDIYKRDELLAMEIGILQALNFDINIPIAYHFLRRYARCVRASMKTLTLSRFICEMTLQEYDYIQERASKLAAGAFLLALYMKKLGHCVPILEYYSGYKSIELHPLVRRLNFMLTFSSYNRLKTVYSKYSHQVFFEVTKIPPLDLLKLEEILSS</sequence>
<dbReference type="InterPro" id="IPR006671">
    <property type="entry name" value="Cyclin_N"/>
</dbReference>
<keyword evidence="22 29" id="KW-0472">Membrane</keyword>
<dbReference type="Pfam" id="PF00571">
    <property type="entry name" value="CBS"/>
    <property type="match status" value="1"/>
</dbReference>
<dbReference type="Pfam" id="PF00134">
    <property type="entry name" value="Cyclin_N"/>
    <property type="match status" value="1"/>
</dbReference>
<dbReference type="InterPro" id="IPR001807">
    <property type="entry name" value="ClC"/>
</dbReference>
<evidence type="ECO:0000256" key="12">
    <source>
        <dbReference type="ARBA" id="ARBA00022737"/>
    </source>
</evidence>
<feature type="compositionally biased region" description="Polar residues" evidence="30">
    <location>
        <begin position="1755"/>
        <end position="1784"/>
    </location>
</feature>
<dbReference type="Gene3D" id="1.10.472.10">
    <property type="entry name" value="Cyclin-like"/>
    <property type="match status" value="2"/>
</dbReference>
<proteinExistence type="inferred from homology"/>
<dbReference type="PANTHER" id="PTHR45711:SF7">
    <property type="entry name" value="H(+)_CL(-) EXCHANGE TRANSPORTER 5"/>
    <property type="match status" value="1"/>
</dbReference>
<feature type="transmembrane region" description="Helical" evidence="29">
    <location>
        <begin position="379"/>
        <end position="400"/>
    </location>
</feature>
<dbReference type="Gene3D" id="3.10.580.20">
    <property type="match status" value="1"/>
</dbReference>
<feature type="transmembrane region" description="Helical" evidence="29">
    <location>
        <begin position="203"/>
        <end position="228"/>
    </location>
</feature>
<evidence type="ECO:0000256" key="26">
    <source>
        <dbReference type="ARBA" id="ARBA00045961"/>
    </source>
</evidence>
<comment type="caution">
    <text evidence="32">The sequence shown here is derived from an EMBL/GenBank/DDBJ whole genome shotgun (WGS) entry which is preliminary data.</text>
</comment>
<dbReference type="SUPFAM" id="SSF54631">
    <property type="entry name" value="CBS-domain pair"/>
    <property type="match status" value="1"/>
</dbReference>
<comment type="subunit">
    <text evidence="6">Interacts with NEDD4 and NEDD4L.</text>
</comment>
<evidence type="ECO:0000256" key="10">
    <source>
        <dbReference type="ARBA" id="ARBA00022618"/>
    </source>
</evidence>
<protein>
    <recommendedName>
        <fullName evidence="29">Chloride channel protein</fullName>
    </recommendedName>
</protein>
<dbReference type="PROSITE" id="PS51371">
    <property type="entry name" value="CBS"/>
    <property type="match status" value="1"/>
</dbReference>
<keyword evidence="16" id="KW-0832">Ubl conjugation</keyword>
<evidence type="ECO:0000256" key="13">
    <source>
        <dbReference type="ARBA" id="ARBA00022741"/>
    </source>
</evidence>
<dbReference type="InterPro" id="IPR000644">
    <property type="entry name" value="CBS_dom"/>
</dbReference>
<evidence type="ECO:0000256" key="11">
    <source>
        <dbReference type="ARBA" id="ARBA00022692"/>
    </source>
</evidence>
<comment type="catalytic activity">
    <reaction evidence="25">
        <text>2 chloride(in) + H(+)(out) = 2 chloride(out) + H(+)(in)</text>
        <dbReference type="Rhea" id="RHEA:29567"/>
        <dbReference type="ChEBI" id="CHEBI:15378"/>
        <dbReference type="ChEBI" id="CHEBI:17996"/>
    </reaction>
</comment>
<evidence type="ECO:0000259" key="31">
    <source>
        <dbReference type="PROSITE" id="PS51371"/>
    </source>
</evidence>
<keyword evidence="7 29" id="KW-0813">Transport</keyword>
<dbReference type="GO" id="GO:0010008">
    <property type="term" value="C:endosome membrane"/>
    <property type="evidence" value="ECO:0007669"/>
    <property type="project" value="UniProtKB-SubCell"/>
</dbReference>
<feature type="region of interest" description="Disordered" evidence="30">
    <location>
        <begin position="1755"/>
        <end position="1798"/>
    </location>
</feature>
<evidence type="ECO:0000256" key="1">
    <source>
        <dbReference type="ARBA" id="ARBA00004337"/>
    </source>
</evidence>
<feature type="region of interest" description="Disordered" evidence="30">
    <location>
        <begin position="1"/>
        <end position="27"/>
    </location>
</feature>
<feature type="transmembrane region" description="Helical" evidence="29">
    <location>
        <begin position="517"/>
        <end position="536"/>
    </location>
</feature>
<evidence type="ECO:0000256" key="29">
    <source>
        <dbReference type="RuleBase" id="RU361221"/>
    </source>
</evidence>
<keyword evidence="8" id="KW-0050">Antiport</keyword>
<evidence type="ECO:0000256" key="3">
    <source>
        <dbReference type="ARBA" id="ARBA00004653"/>
    </source>
</evidence>
<dbReference type="SMART" id="SM00385">
    <property type="entry name" value="CYCLIN"/>
    <property type="match status" value="2"/>
</dbReference>
<organism evidence="32 33">
    <name type="scientific">Sciurus carolinensis</name>
    <name type="common">Eastern gray squirrel</name>
    <dbReference type="NCBI Taxonomy" id="30640"/>
    <lineage>
        <taxon>Eukaryota</taxon>
        <taxon>Metazoa</taxon>
        <taxon>Chordata</taxon>
        <taxon>Craniata</taxon>
        <taxon>Vertebrata</taxon>
        <taxon>Euteleostomi</taxon>
        <taxon>Mammalia</taxon>
        <taxon>Eutheria</taxon>
        <taxon>Euarchontoglires</taxon>
        <taxon>Glires</taxon>
        <taxon>Rodentia</taxon>
        <taxon>Sciuromorpha</taxon>
        <taxon>Sciuridae</taxon>
        <taxon>Sciurinae</taxon>
        <taxon>Sciurini</taxon>
        <taxon>Sciurus</taxon>
    </lineage>
</organism>
<dbReference type="GO" id="GO:0051301">
    <property type="term" value="P:cell division"/>
    <property type="evidence" value="ECO:0007669"/>
    <property type="project" value="UniProtKB-KW"/>
</dbReference>
<feature type="transmembrane region" description="Helical" evidence="29">
    <location>
        <begin position="118"/>
        <end position="138"/>
    </location>
</feature>
<evidence type="ECO:0000256" key="15">
    <source>
        <dbReference type="ARBA" id="ARBA00022840"/>
    </source>
</evidence>
<evidence type="ECO:0000256" key="28">
    <source>
        <dbReference type="RuleBase" id="RU000383"/>
    </source>
</evidence>
<dbReference type="Pfam" id="PF02984">
    <property type="entry name" value="Cyclin_C"/>
    <property type="match status" value="1"/>
</dbReference>